<gene>
    <name evidence="1" type="ORF">O1611_g2295</name>
</gene>
<protein>
    <submittedName>
        <fullName evidence="1">Uncharacterized protein</fullName>
    </submittedName>
</protein>
<keyword evidence="2" id="KW-1185">Reference proteome</keyword>
<name>A0ACC2JUY8_9PEZI</name>
<organism evidence="1 2">
    <name type="scientific">Lasiodiplodia mahajangana</name>
    <dbReference type="NCBI Taxonomy" id="1108764"/>
    <lineage>
        <taxon>Eukaryota</taxon>
        <taxon>Fungi</taxon>
        <taxon>Dikarya</taxon>
        <taxon>Ascomycota</taxon>
        <taxon>Pezizomycotina</taxon>
        <taxon>Dothideomycetes</taxon>
        <taxon>Dothideomycetes incertae sedis</taxon>
        <taxon>Botryosphaeriales</taxon>
        <taxon>Botryosphaeriaceae</taxon>
        <taxon>Lasiodiplodia</taxon>
    </lineage>
</organism>
<evidence type="ECO:0000313" key="1">
    <source>
        <dbReference type="EMBL" id="KAJ8131329.1"/>
    </source>
</evidence>
<reference evidence="1" key="1">
    <citation type="submission" date="2022-12" db="EMBL/GenBank/DDBJ databases">
        <title>Genome Sequence of Lasiodiplodia mahajangana.</title>
        <authorList>
            <person name="Buettner E."/>
        </authorList>
    </citation>
    <scope>NUCLEOTIDE SEQUENCE</scope>
    <source>
        <strain evidence="1">VT137</strain>
    </source>
</reference>
<dbReference type="Proteomes" id="UP001153332">
    <property type="component" value="Unassembled WGS sequence"/>
</dbReference>
<accession>A0ACC2JUY8</accession>
<proteinExistence type="predicted"/>
<evidence type="ECO:0000313" key="2">
    <source>
        <dbReference type="Proteomes" id="UP001153332"/>
    </source>
</evidence>
<sequence length="223" mass="25318">MAGRDASTTRQQTTLNTLRLGSKQDLSATLTLLIGCNRRTIWHFSDPTSRKSYIFPTRDQQFNLTQFTRLHDALDNIDAILSEQNIPKAIVPEVVRQHVQEILRVINVPYSGDVENPIEKLSWIPPEYHKVMSLYFYKICIRVVKMGPKDASLKIYLASLSGASGGKLSILAFFGATREPVRNPVWCGLVLRMICWLMLQDFDEQDAQLPKSEVQGSHVPVYI</sequence>
<comment type="caution">
    <text evidence="1">The sequence shown here is derived from an EMBL/GenBank/DDBJ whole genome shotgun (WGS) entry which is preliminary data.</text>
</comment>
<dbReference type="EMBL" id="JAPUUL010000311">
    <property type="protein sequence ID" value="KAJ8131329.1"/>
    <property type="molecule type" value="Genomic_DNA"/>
</dbReference>